<evidence type="ECO:0008006" key="3">
    <source>
        <dbReference type="Google" id="ProtNLM"/>
    </source>
</evidence>
<dbReference type="Gene3D" id="3.10.450.50">
    <property type="match status" value="1"/>
</dbReference>
<keyword evidence="2" id="KW-1185">Reference proteome</keyword>
<gene>
    <name evidence="1" type="ORF">AWN90_21275</name>
</gene>
<sequence>MQAYLDAFNDGRVDALKDLSCGEFATAFTNTTTDDIRRQSEQARNARGRGTAIDFRNTRIGHNTATTTATITYQHAANDPDHKGRTTVFDLEKNADKWQVCSYSAN</sequence>
<dbReference type="Proteomes" id="UP000076512">
    <property type="component" value="Unassembled WGS sequence"/>
</dbReference>
<comment type="caution">
    <text evidence="1">The sequence shown here is derived from an EMBL/GenBank/DDBJ whole genome shotgun (WGS) entry which is preliminary data.</text>
</comment>
<dbReference type="STRING" id="455432.AWN90_21275"/>
<name>A0A164NQQ0_9NOCA</name>
<evidence type="ECO:0000313" key="1">
    <source>
        <dbReference type="EMBL" id="KZM74617.1"/>
    </source>
</evidence>
<accession>A0A164NQQ0</accession>
<protein>
    <recommendedName>
        <fullName evidence="3">DUF4878 domain-containing protein</fullName>
    </recommendedName>
</protein>
<organism evidence="1 2">
    <name type="scientific">Nocardia terpenica</name>
    <dbReference type="NCBI Taxonomy" id="455432"/>
    <lineage>
        <taxon>Bacteria</taxon>
        <taxon>Bacillati</taxon>
        <taxon>Actinomycetota</taxon>
        <taxon>Actinomycetes</taxon>
        <taxon>Mycobacteriales</taxon>
        <taxon>Nocardiaceae</taxon>
        <taxon>Nocardia</taxon>
    </lineage>
</organism>
<dbReference type="InterPro" id="IPR032710">
    <property type="entry name" value="NTF2-like_dom_sf"/>
</dbReference>
<reference evidence="1 2" key="1">
    <citation type="submission" date="2016-04" db="EMBL/GenBank/DDBJ databases">
        <authorList>
            <person name="Evans L.H."/>
            <person name="Alamgir A."/>
            <person name="Owens N."/>
            <person name="Weber N.D."/>
            <person name="Virtaneva K."/>
            <person name="Barbian K."/>
            <person name="Babar A."/>
            <person name="Rosenke K."/>
        </authorList>
    </citation>
    <scope>NUCLEOTIDE SEQUENCE [LARGE SCALE GENOMIC DNA]</scope>
    <source>
        <strain evidence="1 2">IFM 0406</strain>
    </source>
</reference>
<evidence type="ECO:0000313" key="2">
    <source>
        <dbReference type="Proteomes" id="UP000076512"/>
    </source>
</evidence>
<dbReference type="AlphaFoldDB" id="A0A164NQQ0"/>
<dbReference type="SUPFAM" id="SSF54427">
    <property type="entry name" value="NTF2-like"/>
    <property type="match status" value="1"/>
</dbReference>
<dbReference type="EMBL" id="LWGR01000004">
    <property type="protein sequence ID" value="KZM74617.1"/>
    <property type="molecule type" value="Genomic_DNA"/>
</dbReference>
<proteinExistence type="predicted"/>